<dbReference type="RefSeq" id="WP_203943953.1">
    <property type="nucleotide sequence ID" value="NZ_BOOR01000010.1"/>
</dbReference>
<evidence type="ECO:0000313" key="3">
    <source>
        <dbReference type="Proteomes" id="UP000605992"/>
    </source>
</evidence>
<accession>A0A8J3UZZ8</accession>
<sequence length="98" mass="10236">MHSPISRAPTEAAAATIPGVKSVKESRDAAGRKGVAAALDIKEEGIREEYIFDPKTYQFLGERSVVVDATKAKAPVGSVLTSTAQLKVSIADSAPPVN</sequence>
<proteinExistence type="predicted"/>
<reference evidence="2" key="1">
    <citation type="submission" date="2021-01" db="EMBL/GenBank/DDBJ databases">
        <title>Whole genome shotgun sequence of Planotetraspora thailandica NBRC 104271.</title>
        <authorList>
            <person name="Komaki H."/>
            <person name="Tamura T."/>
        </authorList>
    </citation>
    <scope>NUCLEOTIDE SEQUENCE</scope>
    <source>
        <strain evidence="2">NBRC 104271</strain>
    </source>
</reference>
<protein>
    <submittedName>
        <fullName evidence="2">Uncharacterized protein</fullName>
    </submittedName>
</protein>
<dbReference type="AlphaFoldDB" id="A0A8J3UZZ8"/>
<comment type="caution">
    <text evidence="2">The sequence shown here is derived from an EMBL/GenBank/DDBJ whole genome shotgun (WGS) entry which is preliminary data.</text>
</comment>
<gene>
    <name evidence="2" type="ORF">Pth03_21140</name>
</gene>
<feature type="region of interest" description="Disordered" evidence="1">
    <location>
        <begin position="1"/>
        <end position="29"/>
    </location>
</feature>
<organism evidence="2 3">
    <name type="scientific">Planotetraspora thailandica</name>
    <dbReference type="NCBI Taxonomy" id="487172"/>
    <lineage>
        <taxon>Bacteria</taxon>
        <taxon>Bacillati</taxon>
        <taxon>Actinomycetota</taxon>
        <taxon>Actinomycetes</taxon>
        <taxon>Streptosporangiales</taxon>
        <taxon>Streptosporangiaceae</taxon>
        <taxon>Planotetraspora</taxon>
    </lineage>
</organism>
<name>A0A8J3UZZ8_9ACTN</name>
<dbReference type="Proteomes" id="UP000605992">
    <property type="component" value="Unassembled WGS sequence"/>
</dbReference>
<keyword evidence="3" id="KW-1185">Reference proteome</keyword>
<evidence type="ECO:0000256" key="1">
    <source>
        <dbReference type="SAM" id="MobiDB-lite"/>
    </source>
</evidence>
<evidence type="ECO:0000313" key="2">
    <source>
        <dbReference type="EMBL" id="GII53725.1"/>
    </source>
</evidence>
<dbReference type="EMBL" id="BOOR01000010">
    <property type="protein sequence ID" value="GII53725.1"/>
    <property type="molecule type" value="Genomic_DNA"/>
</dbReference>